<reference evidence="4" key="2">
    <citation type="submission" date="2021-08" db="EMBL/GenBank/DDBJ databases">
        <authorList>
            <person name="Tani A."/>
            <person name="Ola A."/>
            <person name="Ogura Y."/>
            <person name="Katsura K."/>
            <person name="Hayashi T."/>
        </authorList>
    </citation>
    <scope>NUCLEOTIDE SEQUENCE</scope>
    <source>
        <strain evidence="4">DSM 23632</strain>
    </source>
</reference>
<dbReference type="Proteomes" id="UP001055057">
    <property type="component" value="Unassembled WGS sequence"/>
</dbReference>
<feature type="region of interest" description="Disordered" evidence="3">
    <location>
        <begin position="58"/>
        <end position="87"/>
    </location>
</feature>
<dbReference type="InterPro" id="IPR010985">
    <property type="entry name" value="Ribbon_hlx_hlx"/>
</dbReference>
<dbReference type="NCBIfam" id="TIGR02606">
    <property type="entry name" value="antidote_CC2985"/>
    <property type="match status" value="1"/>
</dbReference>
<protein>
    <submittedName>
        <fullName evidence="4">Antitoxin ParD1</fullName>
    </submittedName>
</protein>
<dbReference type="Pfam" id="PF03693">
    <property type="entry name" value="ParD_antitoxin"/>
    <property type="match status" value="1"/>
</dbReference>
<keyword evidence="5" id="KW-1185">Reference proteome</keyword>
<evidence type="ECO:0000313" key="4">
    <source>
        <dbReference type="EMBL" id="GJE61972.1"/>
    </source>
</evidence>
<feature type="compositionally biased region" description="Basic residues" evidence="3">
    <location>
        <begin position="77"/>
        <end position="87"/>
    </location>
</feature>
<dbReference type="SUPFAM" id="SSF47598">
    <property type="entry name" value="Ribbon-helix-helix"/>
    <property type="match status" value="1"/>
</dbReference>
<evidence type="ECO:0000256" key="3">
    <source>
        <dbReference type="SAM" id="MobiDB-lite"/>
    </source>
</evidence>
<dbReference type="PANTHER" id="PTHR36582">
    <property type="entry name" value="ANTITOXIN PARD"/>
    <property type="match status" value="1"/>
</dbReference>
<keyword evidence="2" id="KW-1277">Toxin-antitoxin system</keyword>
<reference evidence="4" key="1">
    <citation type="journal article" date="2021" name="Front. Microbiol.">
        <title>Comprehensive Comparative Genomics and Phenotyping of Methylobacterium Species.</title>
        <authorList>
            <person name="Alessa O."/>
            <person name="Ogura Y."/>
            <person name="Fujitani Y."/>
            <person name="Takami H."/>
            <person name="Hayashi T."/>
            <person name="Sahin N."/>
            <person name="Tani A."/>
        </authorList>
    </citation>
    <scope>NUCLEOTIDE SEQUENCE</scope>
    <source>
        <strain evidence="4">DSM 23632</strain>
    </source>
</reference>
<accession>A0ABQ4U6E3</accession>
<organism evidence="4 5">
    <name type="scientific">Methylobacterium trifolii</name>
    <dbReference type="NCBI Taxonomy" id="1003092"/>
    <lineage>
        <taxon>Bacteria</taxon>
        <taxon>Pseudomonadati</taxon>
        <taxon>Pseudomonadota</taxon>
        <taxon>Alphaproteobacteria</taxon>
        <taxon>Hyphomicrobiales</taxon>
        <taxon>Methylobacteriaceae</taxon>
        <taxon>Methylobacterium</taxon>
    </lineage>
</organism>
<dbReference type="RefSeq" id="WP_238184524.1">
    <property type="nucleotide sequence ID" value="NZ_BPRB01000261.1"/>
</dbReference>
<name>A0ABQ4U6E3_9HYPH</name>
<dbReference type="Gene3D" id="6.10.10.120">
    <property type="entry name" value="Antitoxin ParD1-like"/>
    <property type="match status" value="1"/>
</dbReference>
<sequence>MPSSYTLGEHYETFVRSLVASGRYASASEVMRDGLRLVEEREQIRAVKLEALRREIQTGLESGPTEPHDMAAIKAEARKRRGAGKGG</sequence>
<comment type="similarity">
    <text evidence="1">Belongs to the ParD antitoxin family.</text>
</comment>
<evidence type="ECO:0000256" key="1">
    <source>
        <dbReference type="ARBA" id="ARBA00008580"/>
    </source>
</evidence>
<dbReference type="InterPro" id="IPR038296">
    <property type="entry name" value="ParD_sf"/>
</dbReference>
<dbReference type="InterPro" id="IPR022789">
    <property type="entry name" value="ParD"/>
</dbReference>
<comment type="caution">
    <text evidence="4">The sequence shown here is derived from an EMBL/GenBank/DDBJ whole genome shotgun (WGS) entry which is preliminary data.</text>
</comment>
<dbReference type="EMBL" id="BPRB01000261">
    <property type="protein sequence ID" value="GJE61972.1"/>
    <property type="molecule type" value="Genomic_DNA"/>
</dbReference>
<evidence type="ECO:0000313" key="5">
    <source>
        <dbReference type="Proteomes" id="UP001055057"/>
    </source>
</evidence>
<gene>
    <name evidence="4" type="primary">parD1_2</name>
    <name evidence="4" type="ORF">MPOCJGCO_4100</name>
</gene>
<dbReference type="PANTHER" id="PTHR36582:SF2">
    <property type="entry name" value="ANTITOXIN PARD"/>
    <property type="match status" value="1"/>
</dbReference>
<evidence type="ECO:0000256" key="2">
    <source>
        <dbReference type="ARBA" id="ARBA00022649"/>
    </source>
</evidence>
<proteinExistence type="inferred from homology"/>